<sequence>MENCSNFYFLFGTKILTTSS</sequence>
<evidence type="ECO:0000313" key="2">
    <source>
        <dbReference type="Proteomes" id="UP000075884"/>
    </source>
</evidence>
<dbReference type="Proteomes" id="UP000075884">
    <property type="component" value="Unassembled WGS sequence"/>
</dbReference>
<dbReference type="EnsemblMetazoa" id="ADIR014153-RA">
    <property type="protein sequence ID" value="ADIR014153-PA"/>
    <property type="gene ID" value="ADIR014153"/>
</dbReference>
<dbReference type="VEuPathDB" id="VectorBase:ADIR014153"/>
<proteinExistence type="predicted"/>
<organism evidence="1 2">
    <name type="scientific">Anopheles dirus</name>
    <dbReference type="NCBI Taxonomy" id="7168"/>
    <lineage>
        <taxon>Eukaryota</taxon>
        <taxon>Metazoa</taxon>
        <taxon>Ecdysozoa</taxon>
        <taxon>Arthropoda</taxon>
        <taxon>Hexapoda</taxon>
        <taxon>Insecta</taxon>
        <taxon>Pterygota</taxon>
        <taxon>Neoptera</taxon>
        <taxon>Endopterygota</taxon>
        <taxon>Diptera</taxon>
        <taxon>Nematocera</taxon>
        <taxon>Culicoidea</taxon>
        <taxon>Culicidae</taxon>
        <taxon>Anophelinae</taxon>
        <taxon>Anopheles</taxon>
    </lineage>
</organism>
<protein>
    <submittedName>
        <fullName evidence="1">Uncharacterized protein</fullName>
    </submittedName>
</protein>
<keyword evidence="2" id="KW-1185">Reference proteome</keyword>
<accession>A0A182NW72</accession>
<dbReference type="AlphaFoldDB" id="A0A182NW72"/>
<reference evidence="1" key="2">
    <citation type="submission" date="2020-05" db="UniProtKB">
        <authorList>
            <consortium name="EnsemblMetazoa"/>
        </authorList>
    </citation>
    <scope>IDENTIFICATION</scope>
    <source>
        <strain evidence="1">WRAIR2</strain>
    </source>
</reference>
<name>A0A182NW72_9DIPT</name>
<reference evidence="2" key="1">
    <citation type="submission" date="2013-03" db="EMBL/GenBank/DDBJ databases">
        <title>The Genome Sequence of Anopheles dirus WRAIR2.</title>
        <authorList>
            <consortium name="The Broad Institute Genomics Platform"/>
            <person name="Neafsey D.E."/>
            <person name="Walton C."/>
            <person name="Walker B."/>
            <person name="Young S.K."/>
            <person name="Zeng Q."/>
            <person name="Gargeya S."/>
            <person name="Fitzgerald M."/>
            <person name="Haas B."/>
            <person name="Abouelleil A."/>
            <person name="Allen A.W."/>
            <person name="Alvarado L."/>
            <person name="Arachchi H.M."/>
            <person name="Berlin A.M."/>
            <person name="Chapman S.B."/>
            <person name="Gainer-Dewar J."/>
            <person name="Goldberg J."/>
            <person name="Griggs A."/>
            <person name="Gujja S."/>
            <person name="Hansen M."/>
            <person name="Howarth C."/>
            <person name="Imamovic A."/>
            <person name="Ireland A."/>
            <person name="Larimer J."/>
            <person name="McCowan C."/>
            <person name="Murphy C."/>
            <person name="Pearson M."/>
            <person name="Poon T.W."/>
            <person name="Priest M."/>
            <person name="Roberts A."/>
            <person name="Saif S."/>
            <person name="Shea T."/>
            <person name="Sisk P."/>
            <person name="Sykes S."/>
            <person name="Wortman J."/>
            <person name="Nusbaum C."/>
            <person name="Birren B."/>
        </authorList>
    </citation>
    <scope>NUCLEOTIDE SEQUENCE [LARGE SCALE GENOMIC DNA]</scope>
    <source>
        <strain evidence="2">WRAIR2</strain>
    </source>
</reference>
<evidence type="ECO:0000313" key="1">
    <source>
        <dbReference type="EnsemblMetazoa" id="ADIR014153-PA"/>
    </source>
</evidence>